<name>A0AAN9DTS4_CROPI</name>
<organism evidence="3 5">
    <name type="scientific">Crotalaria pallida</name>
    <name type="common">Smooth rattlebox</name>
    <name type="synonym">Crotalaria striata</name>
    <dbReference type="NCBI Taxonomy" id="3830"/>
    <lineage>
        <taxon>Eukaryota</taxon>
        <taxon>Viridiplantae</taxon>
        <taxon>Streptophyta</taxon>
        <taxon>Embryophyta</taxon>
        <taxon>Tracheophyta</taxon>
        <taxon>Spermatophyta</taxon>
        <taxon>Magnoliopsida</taxon>
        <taxon>eudicotyledons</taxon>
        <taxon>Gunneridae</taxon>
        <taxon>Pentapetalae</taxon>
        <taxon>rosids</taxon>
        <taxon>fabids</taxon>
        <taxon>Fabales</taxon>
        <taxon>Fabaceae</taxon>
        <taxon>Papilionoideae</taxon>
        <taxon>50 kb inversion clade</taxon>
        <taxon>genistoids sensu lato</taxon>
        <taxon>core genistoids</taxon>
        <taxon>Crotalarieae</taxon>
        <taxon>Crotalaria</taxon>
    </lineage>
</organism>
<dbReference type="EMBL" id="JAYWIO010000016">
    <property type="protein sequence ID" value="KAK7239200.1"/>
    <property type="molecule type" value="Genomic_DNA"/>
</dbReference>
<reference evidence="3 5" key="1">
    <citation type="submission" date="2024-01" db="EMBL/GenBank/DDBJ databases">
        <title>The genomes of 5 underutilized Papilionoideae crops provide insights into root nodulation and disease resistanc.</title>
        <authorList>
            <person name="Yuan L."/>
        </authorList>
    </citation>
    <scope>NUCLEOTIDE SEQUENCE [LARGE SCALE GENOMIC DNA]</scope>
    <source>
        <strain evidence="3">ZHUSHIDOU_FW_LH</strain>
        <tissue evidence="3">Leaf</tissue>
    </source>
</reference>
<evidence type="ECO:0000313" key="1">
    <source>
        <dbReference type="EMBL" id="KAK7232536.1"/>
    </source>
</evidence>
<evidence type="ECO:0000313" key="5">
    <source>
        <dbReference type="Proteomes" id="UP001372338"/>
    </source>
</evidence>
<dbReference type="EMBL" id="JAYWIO010000107">
    <property type="protein sequence ID" value="KAK7232536.1"/>
    <property type="molecule type" value="Genomic_DNA"/>
</dbReference>
<gene>
    <name evidence="4" type="ORF">RIF29_43648</name>
    <name evidence="3" type="ORF">RIF29_45975</name>
    <name evidence="2" type="ORF">RIF29_47731</name>
    <name evidence="1" type="ORF">RIF29_47798</name>
</gene>
<sequence>MLLFSFLQARIRISYDKNILLRLIDPTSNSFLLEKAPILKLSVNYVLLPRLKEIQSQSHSSYDSASVLVVSQSTPDRERFEIARTNGPEAVISGGSDSHPEVPNQDDKAYSFSSFCYFFSPTFQTRFKWSHPEALGVVATFRFRGLTSLFLLWFRASFRALISALIPTGLYPATYAPLPLLYKEIGIKPSVLAKYKRRNGTAIVDASNELRLRRAAKGTRKIFHSYTEPLTRQVDRQQAQLDLLIVDSISPFKAKPTLRSSPFPLLHRAFSYSHEPYLRIKKKERGGSISIERSTGIAASLLLLLFLQFQGVRERFEDARLKGEERSLTKRFQESAVNATDTGAAKLKKVTSNLIRNMASSK</sequence>
<protein>
    <submittedName>
        <fullName evidence="3">Uncharacterized protein</fullName>
    </submittedName>
</protein>
<dbReference type="Proteomes" id="UP001372338">
    <property type="component" value="Unassembled WGS sequence"/>
</dbReference>
<dbReference type="AlphaFoldDB" id="A0AAN9DTS4"/>
<comment type="caution">
    <text evidence="3">The sequence shown here is derived from an EMBL/GenBank/DDBJ whole genome shotgun (WGS) entry which is preliminary data.</text>
</comment>
<accession>A0AAN9DTS4</accession>
<dbReference type="EMBL" id="JAYWIO010000099">
    <property type="protein sequence ID" value="KAK7232854.1"/>
    <property type="molecule type" value="Genomic_DNA"/>
</dbReference>
<evidence type="ECO:0000313" key="3">
    <source>
        <dbReference type="EMBL" id="KAK7235881.1"/>
    </source>
</evidence>
<keyword evidence="5" id="KW-1185">Reference proteome</keyword>
<evidence type="ECO:0000313" key="4">
    <source>
        <dbReference type="EMBL" id="KAK7239200.1"/>
    </source>
</evidence>
<dbReference type="EMBL" id="JAYWIO010000040">
    <property type="protein sequence ID" value="KAK7235881.1"/>
    <property type="molecule type" value="Genomic_DNA"/>
</dbReference>
<evidence type="ECO:0000313" key="2">
    <source>
        <dbReference type="EMBL" id="KAK7232854.1"/>
    </source>
</evidence>
<proteinExistence type="predicted"/>